<gene>
    <name evidence="1" type="ORF">BpHYR1_046732</name>
</gene>
<dbReference type="EMBL" id="REGN01007093">
    <property type="protein sequence ID" value="RNA07303.1"/>
    <property type="molecule type" value="Genomic_DNA"/>
</dbReference>
<evidence type="ECO:0000313" key="2">
    <source>
        <dbReference type="Proteomes" id="UP000276133"/>
    </source>
</evidence>
<evidence type="ECO:0000313" key="1">
    <source>
        <dbReference type="EMBL" id="RNA07303.1"/>
    </source>
</evidence>
<dbReference type="AlphaFoldDB" id="A0A3M7Q7G2"/>
<reference evidence="1 2" key="1">
    <citation type="journal article" date="2018" name="Sci. Rep.">
        <title>Genomic signatures of local adaptation to the degree of environmental predictability in rotifers.</title>
        <authorList>
            <person name="Franch-Gras L."/>
            <person name="Hahn C."/>
            <person name="Garcia-Roger E.M."/>
            <person name="Carmona M.J."/>
            <person name="Serra M."/>
            <person name="Gomez A."/>
        </authorList>
    </citation>
    <scope>NUCLEOTIDE SEQUENCE [LARGE SCALE GENOMIC DNA]</scope>
    <source>
        <strain evidence="1">HYR1</strain>
    </source>
</reference>
<dbReference type="Proteomes" id="UP000276133">
    <property type="component" value="Unassembled WGS sequence"/>
</dbReference>
<organism evidence="1 2">
    <name type="scientific">Brachionus plicatilis</name>
    <name type="common">Marine rotifer</name>
    <name type="synonym">Brachionus muelleri</name>
    <dbReference type="NCBI Taxonomy" id="10195"/>
    <lineage>
        <taxon>Eukaryota</taxon>
        <taxon>Metazoa</taxon>
        <taxon>Spiralia</taxon>
        <taxon>Gnathifera</taxon>
        <taxon>Rotifera</taxon>
        <taxon>Eurotatoria</taxon>
        <taxon>Monogononta</taxon>
        <taxon>Pseudotrocha</taxon>
        <taxon>Ploima</taxon>
        <taxon>Brachionidae</taxon>
        <taxon>Brachionus</taxon>
    </lineage>
</organism>
<name>A0A3M7Q7G2_BRAPC</name>
<keyword evidence="2" id="KW-1185">Reference proteome</keyword>
<protein>
    <submittedName>
        <fullName evidence="1">Uncharacterized protein</fullName>
    </submittedName>
</protein>
<accession>A0A3M7Q7G2</accession>
<proteinExistence type="predicted"/>
<sequence length="68" mass="8110">MEALYIFYLFRLVCVQNKQNCTFWTQTRPILRKLLKFSTRLMGDSSIKLGVDRDQIQNWLIKKILTNG</sequence>
<comment type="caution">
    <text evidence="1">The sequence shown here is derived from an EMBL/GenBank/DDBJ whole genome shotgun (WGS) entry which is preliminary data.</text>
</comment>